<dbReference type="Proteomes" id="UP000754883">
    <property type="component" value="Unassembled WGS sequence"/>
</dbReference>
<feature type="region of interest" description="Disordered" evidence="1">
    <location>
        <begin position="1"/>
        <end position="33"/>
    </location>
</feature>
<comment type="caution">
    <text evidence="2">The sequence shown here is derived from an EMBL/GenBank/DDBJ whole genome shotgun (WGS) entry which is preliminary data.</text>
</comment>
<sequence length="214" mass="24923">MFRRRNVAESQLRLPSSSSSRPFMEGKPPPKRDFREHLKWVTRKIKRWFHSFRFTRSRSRKRSTSPTPFISAVPSISRSRTPPTPTTPVTPRTIYTPRMSADRRPILYSNEMSDSEIPEFYELSPSKRPRSHGLSPSLPVSYGLPIYHAQTTDVRDESLYEVKGAPESRWSLSTLDTRSIRNLLVGDFRVWNLLDEAKTVFPFHDPVAHRARVR</sequence>
<evidence type="ECO:0000313" key="2">
    <source>
        <dbReference type="EMBL" id="CAG9995878.1"/>
    </source>
</evidence>
<evidence type="ECO:0000313" key="3">
    <source>
        <dbReference type="Proteomes" id="UP000754883"/>
    </source>
</evidence>
<name>A0A9N9ULS3_9HYPO</name>
<gene>
    <name evidence="2" type="ORF">CBYS24578_00003952</name>
</gene>
<feature type="compositionally biased region" description="Low complexity" evidence="1">
    <location>
        <begin position="12"/>
        <end position="22"/>
    </location>
</feature>
<dbReference type="EMBL" id="CABFNO020001536">
    <property type="protein sequence ID" value="CAG9995878.1"/>
    <property type="molecule type" value="Genomic_DNA"/>
</dbReference>
<feature type="compositionally biased region" description="Low complexity" evidence="1">
    <location>
        <begin position="64"/>
        <end position="81"/>
    </location>
</feature>
<organism evidence="2 3">
    <name type="scientific">Clonostachys byssicola</name>
    <dbReference type="NCBI Taxonomy" id="160290"/>
    <lineage>
        <taxon>Eukaryota</taxon>
        <taxon>Fungi</taxon>
        <taxon>Dikarya</taxon>
        <taxon>Ascomycota</taxon>
        <taxon>Pezizomycotina</taxon>
        <taxon>Sordariomycetes</taxon>
        <taxon>Hypocreomycetidae</taxon>
        <taxon>Hypocreales</taxon>
        <taxon>Bionectriaceae</taxon>
        <taxon>Clonostachys</taxon>
    </lineage>
</organism>
<dbReference type="OrthoDB" id="5145549at2759"/>
<reference evidence="2 3" key="2">
    <citation type="submission" date="2021-10" db="EMBL/GenBank/DDBJ databases">
        <authorList>
            <person name="Piombo E."/>
        </authorList>
    </citation>
    <scope>NUCLEOTIDE SEQUENCE [LARGE SCALE GENOMIC DNA]</scope>
</reference>
<proteinExistence type="predicted"/>
<evidence type="ECO:0000256" key="1">
    <source>
        <dbReference type="SAM" id="MobiDB-lite"/>
    </source>
</evidence>
<dbReference type="AlphaFoldDB" id="A0A9N9ULS3"/>
<keyword evidence="3" id="KW-1185">Reference proteome</keyword>
<reference evidence="3" key="1">
    <citation type="submission" date="2019-06" db="EMBL/GenBank/DDBJ databases">
        <authorList>
            <person name="Broberg M."/>
        </authorList>
    </citation>
    <scope>NUCLEOTIDE SEQUENCE [LARGE SCALE GENOMIC DNA]</scope>
</reference>
<accession>A0A9N9ULS3</accession>
<protein>
    <submittedName>
        <fullName evidence="2">Uncharacterized protein</fullName>
    </submittedName>
</protein>
<feature type="region of interest" description="Disordered" evidence="1">
    <location>
        <begin position="59"/>
        <end position="94"/>
    </location>
</feature>